<evidence type="ECO:0000256" key="1">
    <source>
        <dbReference type="SAM" id="SignalP"/>
    </source>
</evidence>
<dbReference type="EMBL" id="CAKKNE010000001">
    <property type="protein sequence ID" value="CAH0366405.1"/>
    <property type="molecule type" value="Genomic_DNA"/>
</dbReference>
<proteinExistence type="predicted"/>
<dbReference type="InterPro" id="IPR050278">
    <property type="entry name" value="Serine_Prot_S9B/DPPIV"/>
</dbReference>
<evidence type="ECO:0000313" key="4">
    <source>
        <dbReference type="EMBL" id="CAE0687550.1"/>
    </source>
</evidence>
<dbReference type="InterPro" id="IPR002469">
    <property type="entry name" value="Peptidase_S9B_N"/>
</dbReference>
<protein>
    <recommendedName>
        <fullName evidence="7">Peptidase S9 prolyl oligopeptidase catalytic domain-containing protein</fullName>
    </recommendedName>
</protein>
<reference evidence="5" key="2">
    <citation type="submission" date="2021-11" db="EMBL/GenBank/DDBJ databases">
        <authorList>
            <consortium name="Genoscope - CEA"/>
            <person name="William W."/>
        </authorList>
    </citation>
    <scope>NUCLEOTIDE SEQUENCE</scope>
</reference>
<dbReference type="GO" id="GO:0008239">
    <property type="term" value="F:dipeptidyl-peptidase activity"/>
    <property type="evidence" value="ECO:0007669"/>
    <property type="project" value="TreeGrafter"/>
</dbReference>
<dbReference type="EMBL" id="HBIW01003617">
    <property type="protein sequence ID" value="CAE0687550.1"/>
    <property type="molecule type" value="Transcribed_RNA"/>
</dbReference>
<evidence type="ECO:0000313" key="5">
    <source>
        <dbReference type="EMBL" id="CAH0366405.1"/>
    </source>
</evidence>
<gene>
    <name evidence="4" type="ORF">PCAL00307_LOCUS2984</name>
    <name evidence="5" type="ORF">PECAL_1P28970</name>
</gene>
<feature type="domain" description="Dipeptidylpeptidase IV N-terminal" evidence="3">
    <location>
        <begin position="170"/>
        <end position="471"/>
    </location>
</feature>
<dbReference type="Pfam" id="PF00326">
    <property type="entry name" value="Peptidase_S9"/>
    <property type="match status" value="1"/>
</dbReference>
<dbReference type="GO" id="GO:0008236">
    <property type="term" value="F:serine-type peptidase activity"/>
    <property type="evidence" value="ECO:0007669"/>
    <property type="project" value="InterPro"/>
</dbReference>
<reference evidence="4" key="1">
    <citation type="submission" date="2021-01" db="EMBL/GenBank/DDBJ databases">
        <authorList>
            <person name="Corre E."/>
            <person name="Pelletier E."/>
            <person name="Niang G."/>
            <person name="Scheremetjew M."/>
            <person name="Finn R."/>
            <person name="Kale V."/>
            <person name="Holt S."/>
            <person name="Cochrane G."/>
            <person name="Meng A."/>
            <person name="Brown T."/>
            <person name="Cohen L."/>
        </authorList>
    </citation>
    <scope>NUCLEOTIDE SEQUENCE</scope>
    <source>
        <strain evidence="4">CCMP1756</strain>
    </source>
</reference>
<evidence type="ECO:0000313" key="6">
    <source>
        <dbReference type="Proteomes" id="UP000789595"/>
    </source>
</evidence>
<dbReference type="Gene3D" id="2.140.10.30">
    <property type="entry name" value="Dipeptidylpeptidase IV, N-terminal domain"/>
    <property type="match status" value="1"/>
</dbReference>
<dbReference type="AlphaFoldDB" id="A0A7S4E348"/>
<accession>A0A7S4E348</accession>
<evidence type="ECO:0000259" key="2">
    <source>
        <dbReference type="Pfam" id="PF00326"/>
    </source>
</evidence>
<dbReference type="SUPFAM" id="SSF82171">
    <property type="entry name" value="DPP6 N-terminal domain-like"/>
    <property type="match status" value="1"/>
</dbReference>
<feature type="signal peptide" evidence="1">
    <location>
        <begin position="1"/>
        <end position="20"/>
    </location>
</feature>
<feature type="chain" id="PRO_5036212396" description="Peptidase S9 prolyl oligopeptidase catalytic domain-containing protein" evidence="1">
    <location>
        <begin position="21"/>
        <end position="760"/>
    </location>
</feature>
<dbReference type="Proteomes" id="UP000789595">
    <property type="component" value="Unassembled WGS sequence"/>
</dbReference>
<dbReference type="SUPFAM" id="SSF53474">
    <property type="entry name" value="alpha/beta-Hydrolases"/>
    <property type="match status" value="1"/>
</dbReference>
<feature type="domain" description="Peptidase S9 prolyl oligopeptidase catalytic" evidence="2">
    <location>
        <begin position="562"/>
        <end position="760"/>
    </location>
</feature>
<dbReference type="InterPro" id="IPR029058">
    <property type="entry name" value="AB_hydrolase_fold"/>
</dbReference>
<keyword evidence="6" id="KW-1185">Reference proteome</keyword>
<dbReference type="InterPro" id="IPR001375">
    <property type="entry name" value="Peptidase_S9_cat"/>
</dbReference>
<keyword evidence="1" id="KW-0732">Signal</keyword>
<evidence type="ECO:0008006" key="7">
    <source>
        <dbReference type="Google" id="ProtNLM"/>
    </source>
</evidence>
<dbReference type="PANTHER" id="PTHR11731">
    <property type="entry name" value="PROTEASE FAMILY S9B,C DIPEPTIDYL-PEPTIDASE IV-RELATED"/>
    <property type="match status" value="1"/>
</dbReference>
<organism evidence="4">
    <name type="scientific">Pelagomonas calceolata</name>
    <dbReference type="NCBI Taxonomy" id="35677"/>
    <lineage>
        <taxon>Eukaryota</taxon>
        <taxon>Sar</taxon>
        <taxon>Stramenopiles</taxon>
        <taxon>Ochrophyta</taxon>
        <taxon>Pelagophyceae</taxon>
        <taxon>Pelagomonadales</taxon>
        <taxon>Pelagomonadaceae</taxon>
        <taxon>Pelagomonas</taxon>
    </lineage>
</organism>
<sequence>MRHRSSSLLALVLRGAASMAAPKTPQSTLRPAKGSAITFDDIARIPRPGSQGVAKAAFSPDGTHLTYLKSGDGSLTTQLYATDVATGTTKLAFGSETNEDSFTLSKEEQMRRERARVMATGVTTYAWAKNADVLLVPADGALFVKQGIAGAATKLFDVDAFPDVGRGPPLDAKLSEDGSRVVFVWNDEVCAVDINEGVPRRLTTGARDVEGVTNGVADYCAMEEMDRYEGFWLSPTGNRVCFEQVDETDVYLLKIPRPGDAEDPGAAEEHRYPFSGATNPSVKLGVVGVSGGDVAWLDLTKAGLGEDTYLARVYWASDATVLACVQSRDQRTMRLVAYDIDKGTDRVVLEETNKAWLNLNDCLRWGIVEGEVLIASERDGVQHLYVHSTGDGKVLRRLTEGTDCVVEELIDIQNGLVYYLGGDVEPAKCTERHLFSVPYDGSSPPKRVDDAAGVYLDAAAVSKSGAVFLQHSAVDAPVVAELRSETTTILKDASDAPLVSQLKPPEFFEIPSTDGATTLRGAYYAPDANKYGPGPWPTVVSCYGGPHVQFVADKYATMTGDLRAQHLRERGYLVIKVDNRGSKRRGLAFEAAVQNKFGCLEVDDQVAAVEWAVLCGKADPTRVGIFGWSYGGYLSAMCLAKAPMVFRCAVAGAPVAAWDGYDTHYTERYMGTPSSNPEGYKEGDVCTHVANVEGALMLVHGLVDENVHFRHTARIAQAMVDAGKAYDLLCFPNERHSPRSEKDRAYQEERVFAFLETWLK</sequence>
<dbReference type="Pfam" id="PF00930">
    <property type="entry name" value="DPPIV_N"/>
    <property type="match status" value="1"/>
</dbReference>
<dbReference type="Gene3D" id="3.40.50.1820">
    <property type="entry name" value="alpha/beta hydrolase"/>
    <property type="match status" value="1"/>
</dbReference>
<name>A0A7S4E348_9STRA</name>
<evidence type="ECO:0000259" key="3">
    <source>
        <dbReference type="Pfam" id="PF00930"/>
    </source>
</evidence>
<dbReference type="OrthoDB" id="16520at2759"/>
<dbReference type="PANTHER" id="PTHR11731:SF193">
    <property type="entry name" value="DIPEPTIDYL PEPTIDASE 9"/>
    <property type="match status" value="1"/>
</dbReference>
<dbReference type="GO" id="GO:0006508">
    <property type="term" value="P:proteolysis"/>
    <property type="evidence" value="ECO:0007669"/>
    <property type="project" value="InterPro"/>
</dbReference>